<gene>
    <name evidence="5" type="ORF">GC097_14820</name>
</gene>
<sequence>MANAGFVDLGESILVFDSFNTQQAATELRNVIGELTGKPVSHLINSHWHGDHIRGNQAFRDVSIVATEQTKIIMQEKHPSRIREQRSGLEGLGTYIQKLEEQRESTIEEKQKLQLAVQISILKEIQLSLPSLELILPNEVFESEWCVKGTSRTVLCHTLGGGHTASDSFLYVPDANVCYIGDLVAINNHMLIVDGDIRKWISILDELNTWEIECVVPGHGPVGGKEWIAKAKDYLGNLLETAEMLRAKATTLDQIGEIAVPEKYIDWSARELYVKNLKHLVSQG</sequence>
<dbReference type="CDD" id="cd16282">
    <property type="entry name" value="metallo-hydrolase-like_MBL-fold"/>
    <property type="match status" value="1"/>
</dbReference>
<dbReference type="SMART" id="SM00849">
    <property type="entry name" value="Lactamase_B"/>
    <property type="match status" value="1"/>
</dbReference>
<dbReference type="Gene3D" id="3.60.15.10">
    <property type="entry name" value="Ribonuclease Z/Hydroxyacylglutathione hydrolase-like"/>
    <property type="match status" value="1"/>
</dbReference>
<reference evidence="5 6" key="1">
    <citation type="submission" date="2019-10" db="EMBL/GenBank/DDBJ databases">
        <title>Description of Paenibacillus pedi sp. nov.</title>
        <authorList>
            <person name="Carlier A."/>
            <person name="Qi S."/>
        </authorList>
    </citation>
    <scope>NUCLEOTIDE SEQUENCE [LARGE SCALE GENOMIC DNA]</scope>
    <source>
        <strain evidence="5 6">LMG 31457</strain>
    </source>
</reference>
<organism evidence="5 6">
    <name type="scientific">Paenibacillus planticolens</name>
    <dbReference type="NCBI Taxonomy" id="2654976"/>
    <lineage>
        <taxon>Bacteria</taxon>
        <taxon>Bacillati</taxon>
        <taxon>Bacillota</taxon>
        <taxon>Bacilli</taxon>
        <taxon>Bacillales</taxon>
        <taxon>Paenibacillaceae</taxon>
        <taxon>Paenibacillus</taxon>
    </lineage>
</organism>
<dbReference type="InterPro" id="IPR050855">
    <property type="entry name" value="NDM-1-like"/>
</dbReference>
<comment type="catalytic activity">
    <reaction evidence="3">
        <text>3',5'-cyclic UMP + H2O = UMP + H(+)</text>
        <dbReference type="Rhea" id="RHEA:70575"/>
        <dbReference type="ChEBI" id="CHEBI:15377"/>
        <dbReference type="ChEBI" id="CHEBI:15378"/>
        <dbReference type="ChEBI" id="CHEBI:57865"/>
        <dbReference type="ChEBI" id="CHEBI:184387"/>
    </reaction>
    <physiologicalReaction direction="left-to-right" evidence="3">
        <dbReference type="Rhea" id="RHEA:70576"/>
    </physiologicalReaction>
</comment>
<comment type="function">
    <text evidence="2">Counteracts the endogenous Pycsar antiviral defense system. Phosphodiesterase that enables metal-dependent hydrolysis of host cyclic nucleotide Pycsar defense signals such as cCMP and cUMP.</text>
</comment>
<keyword evidence="6" id="KW-1185">Reference proteome</keyword>
<dbReference type="PANTHER" id="PTHR42951:SF4">
    <property type="entry name" value="ACYL-COENZYME A THIOESTERASE MBLAC2"/>
    <property type="match status" value="1"/>
</dbReference>
<accession>A0ABX1ZMI6</accession>
<dbReference type="PANTHER" id="PTHR42951">
    <property type="entry name" value="METALLO-BETA-LACTAMASE DOMAIN-CONTAINING"/>
    <property type="match status" value="1"/>
</dbReference>
<evidence type="ECO:0000313" key="5">
    <source>
        <dbReference type="EMBL" id="NOV01287.1"/>
    </source>
</evidence>
<evidence type="ECO:0000313" key="6">
    <source>
        <dbReference type="Proteomes" id="UP000618579"/>
    </source>
</evidence>
<dbReference type="InterPro" id="IPR001279">
    <property type="entry name" value="Metallo-B-lactamas"/>
</dbReference>
<dbReference type="InterPro" id="IPR036866">
    <property type="entry name" value="RibonucZ/Hydroxyglut_hydro"/>
</dbReference>
<dbReference type="SUPFAM" id="SSF56281">
    <property type="entry name" value="Metallo-hydrolase/oxidoreductase"/>
    <property type="match status" value="1"/>
</dbReference>
<dbReference type="Pfam" id="PF00753">
    <property type="entry name" value="Lactamase_B"/>
    <property type="match status" value="1"/>
</dbReference>
<dbReference type="RefSeq" id="WP_171684113.1">
    <property type="nucleotide sequence ID" value="NZ_WHNZ01000030.1"/>
</dbReference>
<evidence type="ECO:0000256" key="1">
    <source>
        <dbReference type="ARBA" id="ARBA00034221"/>
    </source>
</evidence>
<evidence type="ECO:0000256" key="3">
    <source>
        <dbReference type="ARBA" id="ARBA00048505"/>
    </source>
</evidence>
<protein>
    <submittedName>
        <fullName evidence="5">MBL fold metallo-hydrolase</fullName>
    </submittedName>
</protein>
<evidence type="ECO:0000259" key="4">
    <source>
        <dbReference type="SMART" id="SM00849"/>
    </source>
</evidence>
<comment type="caution">
    <text evidence="5">The sequence shown here is derived from an EMBL/GenBank/DDBJ whole genome shotgun (WGS) entry which is preliminary data.</text>
</comment>
<feature type="domain" description="Metallo-beta-lactamase" evidence="4">
    <location>
        <begin position="1"/>
        <end position="219"/>
    </location>
</feature>
<dbReference type="Proteomes" id="UP000618579">
    <property type="component" value="Unassembled WGS sequence"/>
</dbReference>
<evidence type="ECO:0000256" key="2">
    <source>
        <dbReference type="ARBA" id="ARBA00034301"/>
    </source>
</evidence>
<proteinExistence type="predicted"/>
<dbReference type="EMBL" id="WHNZ01000030">
    <property type="protein sequence ID" value="NOV01287.1"/>
    <property type="molecule type" value="Genomic_DNA"/>
</dbReference>
<comment type="catalytic activity">
    <reaction evidence="1">
        <text>3',5'-cyclic CMP + H2O = CMP + H(+)</text>
        <dbReference type="Rhea" id="RHEA:72675"/>
        <dbReference type="ChEBI" id="CHEBI:15377"/>
        <dbReference type="ChEBI" id="CHEBI:15378"/>
        <dbReference type="ChEBI" id="CHEBI:58003"/>
        <dbReference type="ChEBI" id="CHEBI:60377"/>
    </reaction>
    <physiologicalReaction direction="left-to-right" evidence="1">
        <dbReference type="Rhea" id="RHEA:72676"/>
    </physiologicalReaction>
</comment>
<name>A0ABX1ZMI6_9BACL</name>